<proteinExistence type="predicted"/>
<evidence type="ECO:0000313" key="3">
    <source>
        <dbReference type="Proteomes" id="UP001175000"/>
    </source>
</evidence>
<keyword evidence="3" id="KW-1185">Reference proteome</keyword>
<sequence>MAPYIVGSLDSFAFPPTSIEGGISAIDGELTFASGGDPPARATQPQQELDEADTGESPSDDEDEDDSDIFVNPTPEYPKLDQAARLSGYVHELTEVALSRFFTRSALQIQFPRRRNTEGDYQYPQPGTARGAAHARRRKSNADDTSRIAAPSFVCPFYVLKPAEYRGCLKHDLRRILDVKRHLWAAHAIHSGQCEPSPATDSSEPVVSEDQLHRIAEPASPDLEDEAQWLSIWSIVFKDVAQPSPSHIVCDTEDLVQKLDVLRGFWKAQGIKIIGGFLESKGIPSDDPRREQRNLEALHGIVLTRMVDKVLAGLS</sequence>
<organism evidence="2 3">
    <name type="scientific">Immersiella caudata</name>
    <dbReference type="NCBI Taxonomy" id="314043"/>
    <lineage>
        <taxon>Eukaryota</taxon>
        <taxon>Fungi</taxon>
        <taxon>Dikarya</taxon>
        <taxon>Ascomycota</taxon>
        <taxon>Pezizomycotina</taxon>
        <taxon>Sordariomycetes</taxon>
        <taxon>Sordariomycetidae</taxon>
        <taxon>Sordariales</taxon>
        <taxon>Lasiosphaeriaceae</taxon>
        <taxon>Immersiella</taxon>
    </lineage>
</organism>
<feature type="region of interest" description="Disordered" evidence="1">
    <location>
        <begin position="116"/>
        <end position="144"/>
    </location>
</feature>
<gene>
    <name evidence="2" type="ORF">B0T14DRAFT_283119</name>
</gene>
<feature type="region of interest" description="Disordered" evidence="1">
    <location>
        <begin position="29"/>
        <end position="76"/>
    </location>
</feature>
<evidence type="ECO:0000313" key="2">
    <source>
        <dbReference type="EMBL" id="KAK0613649.1"/>
    </source>
</evidence>
<accession>A0AA39WE14</accession>
<dbReference type="EMBL" id="JAULSU010000006">
    <property type="protein sequence ID" value="KAK0613649.1"/>
    <property type="molecule type" value="Genomic_DNA"/>
</dbReference>
<protein>
    <submittedName>
        <fullName evidence="2">Uncharacterized protein</fullName>
    </submittedName>
</protein>
<dbReference type="Proteomes" id="UP001175000">
    <property type="component" value="Unassembled WGS sequence"/>
</dbReference>
<reference evidence="2" key="1">
    <citation type="submission" date="2023-06" db="EMBL/GenBank/DDBJ databases">
        <title>Genome-scale phylogeny and comparative genomics of the fungal order Sordariales.</title>
        <authorList>
            <consortium name="Lawrence Berkeley National Laboratory"/>
            <person name="Hensen N."/>
            <person name="Bonometti L."/>
            <person name="Westerberg I."/>
            <person name="Brannstrom I.O."/>
            <person name="Guillou S."/>
            <person name="Cros-Aarteil S."/>
            <person name="Calhoun S."/>
            <person name="Haridas S."/>
            <person name="Kuo A."/>
            <person name="Mondo S."/>
            <person name="Pangilinan J."/>
            <person name="Riley R."/>
            <person name="Labutti K."/>
            <person name="Andreopoulos B."/>
            <person name="Lipzen A."/>
            <person name="Chen C."/>
            <person name="Yanf M."/>
            <person name="Daum C."/>
            <person name="Ng V."/>
            <person name="Clum A."/>
            <person name="Steindorff A."/>
            <person name="Ohm R."/>
            <person name="Martin F."/>
            <person name="Silar P."/>
            <person name="Natvig D."/>
            <person name="Lalanne C."/>
            <person name="Gautier V."/>
            <person name="Ament-Velasquez S.L."/>
            <person name="Kruys A."/>
            <person name="Hutchinson M.I."/>
            <person name="Powell A.J."/>
            <person name="Barry K."/>
            <person name="Miller A.N."/>
            <person name="Grigoriev I.V."/>
            <person name="Debuchy R."/>
            <person name="Gladieux P."/>
            <person name="Thoren M.H."/>
            <person name="Johannesson H."/>
        </authorList>
    </citation>
    <scope>NUCLEOTIDE SEQUENCE</scope>
    <source>
        <strain evidence="2">CBS 606.72</strain>
    </source>
</reference>
<feature type="compositionally biased region" description="Acidic residues" evidence="1">
    <location>
        <begin position="48"/>
        <end position="68"/>
    </location>
</feature>
<comment type="caution">
    <text evidence="2">The sequence shown here is derived from an EMBL/GenBank/DDBJ whole genome shotgun (WGS) entry which is preliminary data.</text>
</comment>
<evidence type="ECO:0000256" key="1">
    <source>
        <dbReference type="SAM" id="MobiDB-lite"/>
    </source>
</evidence>
<dbReference type="AlphaFoldDB" id="A0AA39WE14"/>
<name>A0AA39WE14_9PEZI</name>